<evidence type="ECO:0000313" key="2">
    <source>
        <dbReference type="Proteomes" id="UP000562395"/>
    </source>
</evidence>
<organism evidence="1 2">
    <name type="scientific">Novosphingobium hassiacum</name>
    <dbReference type="NCBI Taxonomy" id="173676"/>
    <lineage>
        <taxon>Bacteria</taxon>
        <taxon>Pseudomonadati</taxon>
        <taxon>Pseudomonadota</taxon>
        <taxon>Alphaproteobacteria</taxon>
        <taxon>Sphingomonadales</taxon>
        <taxon>Sphingomonadaceae</taxon>
        <taxon>Novosphingobium</taxon>
    </lineage>
</organism>
<dbReference type="AlphaFoldDB" id="A0A7W6A0P5"/>
<comment type="caution">
    <text evidence="1">The sequence shown here is derived from an EMBL/GenBank/DDBJ whole genome shotgun (WGS) entry which is preliminary data.</text>
</comment>
<protein>
    <submittedName>
        <fullName evidence="1">Uncharacterized protein</fullName>
    </submittedName>
</protein>
<dbReference type="EMBL" id="JACICY010000017">
    <property type="protein sequence ID" value="MBB3862603.1"/>
    <property type="molecule type" value="Genomic_DNA"/>
</dbReference>
<evidence type="ECO:0000313" key="1">
    <source>
        <dbReference type="EMBL" id="MBB3862603.1"/>
    </source>
</evidence>
<keyword evidence="2" id="KW-1185">Reference proteome</keyword>
<dbReference type="Proteomes" id="UP000562395">
    <property type="component" value="Unassembled WGS sequence"/>
</dbReference>
<name>A0A7W6A0P5_9SPHN</name>
<accession>A0A7W6A0P5</accession>
<proteinExistence type="predicted"/>
<dbReference type="RefSeq" id="WP_183615073.1">
    <property type="nucleotide sequence ID" value="NZ_JACICY010000017.1"/>
</dbReference>
<reference evidence="1 2" key="1">
    <citation type="submission" date="2020-08" db="EMBL/GenBank/DDBJ databases">
        <title>Genomic Encyclopedia of Type Strains, Phase IV (KMG-IV): sequencing the most valuable type-strain genomes for metagenomic binning, comparative biology and taxonomic classification.</title>
        <authorList>
            <person name="Goeker M."/>
        </authorList>
    </citation>
    <scope>NUCLEOTIDE SEQUENCE [LARGE SCALE GENOMIC DNA]</scope>
    <source>
        <strain evidence="1 2">DSM 14552</strain>
    </source>
</reference>
<gene>
    <name evidence="1" type="ORF">GGQ88_003905</name>
</gene>
<sequence>MLRDHRKLHRDRLGEALIAQPGRRDDHDAAAPSAFNLRIETIPDQIGDSVETLASHRRRRTS</sequence>